<feature type="compositionally biased region" description="Basic and acidic residues" evidence="1">
    <location>
        <begin position="27"/>
        <end position="39"/>
    </location>
</feature>
<dbReference type="Proteomes" id="UP000198672">
    <property type="component" value="Unassembled WGS sequence"/>
</dbReference>
<gene>
    <name evidence="2" type="ORF">SAMN05421644_1059</name>
</gene>
<dbReference type="STRING" id="61595.SAMN05421644_1059"/>
<feature type="compositionally biased region" description="Basic and acidic residues" evidence="1">
    <location>
        <begin position="48"/>
        <end position="60"/>
    </location>
</feature>
<feature type="region of interest" description="Disordered" evidence="1">
    <location>
        <begin position="15"/>
        <end position="105"/>
    </location>
</feature>
<dbReference type="RefSeq" id="WP_177168964.1">
    <property type="nucleotide sequence ID" value="NZ_FNOW01000005.1"/>
</dbReference>
<dbReference type="EMBL" id="FNOW01000005">
    <property type="protein sequence ID" value="SDX49308.1"/>
    <property type="molecule type" value="Genomic_DNA"/>
</dbReference>
<dbReference type="AlphaFoldDB" id="A0A1H3C5Y8"/>
<organism evidence="2 3">
    <name type="scientific">Allochromatium warmingii</name>
    <name type="common">Chromatium warmingii</name>
    <dbReference type="NCBI Taxonomy" id="61595"/>
    <lineage>
        <taxon>Bacteria</taxon>
        <taxon>Pseudomonadati</taxon>
        <taxon>Pseudomonadota</taxon>
        <taxon>Gammaproteobacteria</taxon>
        <taxon>Chromatiales</taxon>
        <taxon>Chromatiaceae</taxon>
        <taxon>Allochromatium</taxon>
    </lineage>
</organism>
<proteinExistence type="predicted"/>
<accession>A0A1H3C5Y8</accession>
<evidence type="ECO:0000256" key="1">
    <source>
        <dbReference type="SAM" id="MobiDB-lite"/>
    </source>
</evidence>
<evidence type="ECO:0000313" key="2">
    <source>
        <dbReference type="EMBL" id="SDX49308.1"/>
    </source>
</evidence>
<name>A0A1H3C5Y8_ALLWA</name>
<sequence>MLNAVLALPSVALAQPTADLTAPDYAHGYERRPLPRFDAESPLNASLPERDTEPRYRFRGDPPSASGFDAPAGDAAGLRFRPLTPTERERVGPTTRWRPTDAERN</sequence>
<reference evidence="3" key="1">
    <citation type="submission" date="2016-10" db="EMBL/GenBank/DDBJ databases">
        <authorList>
            <person name="Varghese N."/>
            <person name="Submissions S."/>
        </authorList>
    </citation>
    <scope>NUCLEOTIDE SEQUENCE [LARGE SCALE GENOMIC DNA]</scope>
    <source>
        <strain evidence="3">DSM 173</strain>
    </source>
</reference>
<keyword evidence="3" id="KW-1185">Reference proteome</keyword>
<evidence type="ECO:0000313" key="3">
    <source>
        <dbReference type="Proteomes" id="UP000198672"/>
    </source>
</evidence>
<protein>
    <submittedName>
        <fullName evidence="2">Uncharacterized protein</fullName>
    </submittedName>
</protein>